<dbReference type="EMBL" id="JASFZW010000008">
    <property type="protein sequence ID" value="KAK2077022.1"/>
    <property type="molecule type" value="Genomic_DNA"/>
</dbReference>
<feature type="region of interest" description="Disordered" evidence="7">
    <location>
        <begin position="262"/>
        <end position="282"/>
    </location>
</feature>
<feature type="repeat" description="WD" evidence="6">
    <location>
        <begin position="103"/>
        <end position="138"/>
    </location>
</feature>
<evidence type="ECO:0000256" key="1">
    <source>
        <dbReference type="ARBA" id="ARBA00008075"/>
    </source>
</evidence>
<keyword evidence="4" id="KW-0805">Transcription regulation</keyword>
<dbReference type="AlphaFoldDB" id="A0AAD9IJ35"/>
<accession>A0AAD9IJ35</accession>
<comment type="similarity">
    <text evidence="1">Belongs to the WD repeat ESC family.</text>
</comment>
<organism evidence="8 9">
    <name type="scientific">Prototheca wickerhamii</name>
    <dbReference type="NCBI Taxonomy" id="3111"/>
    <lineage>
        <taxon>Eukaryota</taxon>
        <taxon>Viridiplantae</taxon>
        <taxon>Chlorophyta</taxon>
        <taxon>core chlorophytes</taxon>
        <taxon>Trebouxiophyceae</taxon>
        <taxon>Chlorellales</taxon>
        <taxon>Chlorellaceae</taxon>
        <taxon>Prototheca</taxon>
    </lineage>
</organism>
<evidence type="ECO:0000256" key="6">
    <source>
        <dbReference type="PROSITE-ProRule" id="PRU00221"/>
    </source>
</evidence>
<reference evidence="8" key="1">
    <citation type="submission" date="2021-01" db="EMBL/GenBank/DDBJ databases">
        <authorList>
            <person name="Eckstrom K.M.E."/>
        </authorList>
    </citation>
    <scope>NUCLEOTIDE SEQUENCE</scope>
    <source>
        <strain evidence="8">UVCC 0001</strain>
    </source>
</reference>
<dbReference type="Proteomes" id="UP001255856">
    <property type="component" value="Unassembled WGS sequence"/>
</dbReference>
<dbReference type="InterPro" id="IPR001680">
    <property type="entry name" value="WD40_rpt"/>
</dbReference>
<proteinExistence type="inferred from homology"/>
<evidence type="ECO:0000256" key="3">
    <source>
        <dbReference type="ARBA" id="ARBA00022737"/>
    </source>
</evidence>
<keyword evidence="9" id="KW-1185">Reference proteome</keyword>
<dbReference type="PROSITE" id="PS00678">
    <property type="entry name" value="WD_REPEATS_1"/>
    <property type="match status" value="2"/>
</dbReference>
<dbReference type="Pfam" id="PF00400">
    <property type="entry name" value="WD40"/>
    <property type="match status" value="2"/>
</dbReference>
<dbReference type="PROSITE" id="PS50294">
    <property type="entry name" value="WD_REPEATS_REGION"/>
    <property type="match status" value="1"/>
</dbReference>
<dbReference type="InterPro" id="IPR019775">
    <property type="entry name" value="WD40_repeat_CS"/>
</dbReference>
<dbReference type="InterPro" id="IPR051243">
    <property type="entry name" value="PcG_WD-repeat"/>
</dbReference>
<sequence length="326" mass="35748">MKNGQARSSTLTPEEEEFYVCAWSQRRDAGAPLLLVAGKHGMIHVLDCQLGALHMTLMGHGAPVNDIAVHPSRPELVATASKDHTVRLWNLVNARPILICHGDGGHLNEVLSLDWKLVGSRYSLLSAGMDSCIKIWDLTKFESKIDECIAWSDPDHEFPVIRVAYPVFSAQVHGNYVDCARWVGDLVVSKSVDDKMLLWLPELEGFEPRALQEGRYTIVQEMHLEECANVWWLRFGLDASCSRLALGNRRGTVLLYDLAQPPSRTSGRAVPPRAKASTAGEGAQVPRALVRQAALSSCGAWLASAHDRGLLVVYRAQPPASKAGAT</sequence>
<evidence type="ECO:0000313" key="9">
    <source>
        <dbReference type="Proteomes" id="UP001255856"/>
    </source>
</evidence>
<dbReference type="InterPro" id="IPR036322">
    <property type="entry name" value="WD40_repeat_dom_sf"/>
</dbReference>
<dbReference type="InterPro" id="IPR015943">
    <property type="entry name" value="WD40/YVTN_repeat-like_dom_sf"/>
</dbReference>
<evidence type="ECO:0000256" key="2">
    <source>
        <dbReference type="ARBA" id="ARBA00022574"/>
    </source>
</evidence>
<evidence type="ECO:0000256" key="5">
    <source>
        <dbReference type="ARBA" id="ARBA00023163"/>
    </source>
</evidence>
<dbReference type="SUPFAM" id="SSF50978">
    <property type="entry name" value="WD40 repeat-like"/>
    <property type="match status" value="1"/>
</dbReference>
<evidence type="ECO:0000313" key="8">
    <source>
        <dbReference type="EMBL" id="KAK2077022.1"/>
    </source>
</evidence>
<feature type="repeat" description="WD" evidence="6">
    <location>
        <begin position="57"/>
        <end position="99"/>
    </location>
</feature>
<keyword evidence="3" id="KW-0677">Repeat</keyword>
<dbReference type="Gene3D" id="2.130.10.10">
    <property type="entry name" value="YVTN repeat-like/Quinoprotein amine dehydrogenase"/>
    <property type="match status" value="1"/>
</dbReference>
<protein>
    <submittedName>
        <fullName evidence="8">Uncharacterized protein</fullName>
    </submittedName>
</protein>
<comment type="caution">
    <text evidence="8">The sequence shown here is derived from an EMBL/GenBank/DDBJ whole genome shotgun (WGS) entry which is preliminary data.</text>
</comment>
<evidence type="ECO:0000256" key="4">
    <source>
        <dbReference type="ARBA" id="ARBA00023015"/>
    </source>
</evidence>
<keyword evidence="2 6" id="KW-0853">WD repeat</keyword>
<dbReference type="PROSITE" id="PS50082">
    <property type="entry name" value="WD_REPEATS_2"/>
    <property type="match status" value="2"/>
</dbReference>
<gene>
    <name evidence="8" type="ORF">QBZ16_005250</name>
</gene>
<keyword evidence="5" id="KW-0804">Transcription</keyword>
<dbReference type="PANTHER" id="PTHR10253">
    <property type="entry name" value="POLYCOMB PROTEIN"/>
    <property type="match status" value="1"/>
</dbReference>
<dbReference type="SMART" id="SM00320">
    <property type="entry name" value="WD40"/>
    <property type="match status" value="3"/>
</dbReference>
<name>A0AAD9IJ35_PROWI</name>
<evidence type="ECO:0000256" key="7">
    <source>
        <dbReference type="SAM" id="MobiDB-lite"/>
    </source>
</evidence>